<gene>
    <name evidence="5" type="ORF">TTRE_0000084301</name>
</gene>
<dbReference type="InterPro" id="IPR026164">
    <property type="entry name" value="Int_cplx_su10"/>
</dbReference>
<dbReference type="GO" id="GO:0016180">
    <property type="term" value="P:snRNA processing"/>
    <property type="evidence" value="ECO:0007669"/>
    <property type="project" value="InterPro"/>
</dbReference>
<dbReference type="PANTHER" id="PTHR16055:SF2">
    <property type="entry name" value="INTEGRATOR COMPLEX SUBUNIT 10"/>
    <property type="match status" value="1"/>
</dbReference>
<proteinExistence type="inferred from homology"/>
<comment type="subcellular location">
    <subcellularLocation>
        <location evidence="1">Nucleus</location>
    </subcellularLocation>
</comment>
<keyword evidence="6" id="KW-1185">Reference proteome</keyword>
<dbReference type="PANTHER" id="PTHR16055">
    <property type="entry name" value="INTEGRATOR COMPLEX SUBUNIT 10"/>
    <property type="match status" value="1"/>
</dbReference>
<dbReference type="Proteomes" id="UP000030665">
    <property type="component" value="Unassembled WGS sequence"/>
</dbReference>
<reference evidence="5" key="1">
    <citation type="submission" date="2014-01" db="EMBL/GenBank/DDBJ databases">
        <authorList>
            <person name="Aslett M."/>
        </authorList>
    </citation>
    <scope>NUCLEOTIDE SEQUENCE</scope>
</reference>
<organism evidence="5 6">
    <name type="scientific">Trichuris trichiura</name>
    <name type="common">Whipworm</name>
    <name type="synonym">Trichocephalus trichiurus</name>
    <dbReference type="NCBI Taxonomy" id="36087"/>
    <lineage>
        <taxon>Eukaryota</taxon>
        <taxon>Metazoa</taxon>
        <taxon>Ecdysozoa</taxon>
        <taxon>Nematoda</taxon>
        <taxon>Enoplea</taxon>
        <taxon>Dorylaimia</taxon>
        <taxon>Trichinellida</taxon>
        <taxon>Trichuridae</taxon>
        <taxon>Trichuris</taxon>
    </lineage>
</organism>
<keyword evidence="4" id="KW-0539">Nucleus</keyword>
<dbReference type="EMBL" id="HG805826">
    <property type="protein sequence ID" value="CDW52581.1"/>
    <property type="molecule type" value="Genomic_DNA"/>
</dbReference>
<evidence type="ECO:0000256" key="4">
    <source>
        <dbReference type="ARBA" id="ARBA00023242"/>
    </source>
</evidence>
<protein>
    <recommendedName>
        <fullName evidence="3">Integrator complex subunit 10</fullName>
    </recommendedName>
</protein>
<dbReference type="OrthoDB" id="18145at2759"/>
<comment type="similarity">
    <text evidence="2">Belongs to the Integrator subunit 10 family.</text>
</comment>
<evidence type="ECO:0000256" key="2">
    <source>
        <dbReference type="ARBA" id="ARBA00010391"/>
    </source>
</evidence>
<evidence type="ECO:0000313" key="5">
    <source>
        <dbReference type="EMBL" id="CDW52581.1"/>
    </source>
</evidence>
<dbReference type="STRING" id="36087.A0A077YXU6"/>
<dbReference type="GO" id="GO:0032039">
    <property type="term" value="C:integrator complex"/>
    <property type="evidence" value="ECO:0007669"/>
    <property type="project" value="InterPro"/>
</dbReference>
<accession>A0A077YXU6</accession>
<evidence type="ECO:0000256" key="3">
    <source>
        <dbReference type="ARBA" id="ARBA00016811"/>
    </source>
</evidence>
<reference evidence="5" key="2">
    <citation type="submission" date="2014-03" db="EMBL/GenBank/DDBJ databases">
        <title>The whipworm genome and dual-species transcriptomics of an intimate host-pathogen interaction.</title>
        <authorList>
            <person name="Foth B.J."/>
            <person name="Tsai I.J."/>
            <person name="Reid A.J."/>
            <person name="Bancroft A.J."/>
            <person name="Nichol S."/>
            <person name="Tracey A."/>
            <person name="Holroyd N."/>
            <person name="Cotton J.A."/>
            <person name="Stanley E.J."/>
            <person name="Zarowiecki M."/>
            <person name="Liu J.Z."/>
            <person name="Huckvale T."/>
            <person name="Cooper P.J."/>
            <person name="Grencis R.K."/>
            <person name="Berriman M."/>
        </authorList>
    </citation>
    <scope>NUCLEOTIDE SEQUENCE [LARGE SCALE GENOMIC DNA]</scope>
</reference>
<evidence type="ECO:0000256" key="1">
    <source>
        <dbReference type="ARBA" id="ARBA00004123"/>
    </source>
</evidence>
<sequence length="634" mass="71946">MDSQRPANRDLERWMLEKARIAKNIYDAEAMLLTAKALYPTFEIEHAAFTIHCMHQNVSGAAAAVQQMYVKFSNEPAFWAQVSRLVQAVRCVDATVDQATAFRRMVFNGLLPALQQTLLLELFEKQPDQQEKCQLVLLLIRLFPDSSASFATMLLQLLEKYEKPFMDRDPPEFFNFFTTLLVKEVVSLLLQSSSSSLKEPQGVDLLLRAVGYFLAEMLSNGKDNGDEPPAGNSQGLEDGWTSILRYFKWLANRCSWETAAVFTSFSCSKDPTFWASIEQLPSGCQEAFCIGLLLSLYAAFHLCRQLPTVVVVILPPVVCCEDESCFPSFAYSHDHLNHFLAQLDDCEAKTLFRTCTDAIRILTKSDESLVKMFDLLKAQQFAKIRQVITSCCLLLGRSEIMNIHSVSDKGACDVEAESSLHSLQLAGCLMVESNFAMAGRSLLSYVEANSDDVCLLDVSSLPAFDDWQFVLLKHENQIDYCIRSLICCLAKMIGSNSKTAALDDIIGHCIVLMQVYWPIWDTLFQWFKTIWQRRKKFTYGNFFVYVNEPEVLEEIAYVAHQQPDIEFELTPVQKLVTKKQCSPASSKGKLSNAKVLRLQIEQHMSKQRPTLEDSLKSFFSEQGERIKKCFKVNR</sequence>
<name>A0A077YXU6_TRITR</name>
<dbReference type="AlphaFoldDB" id="A0A077YXU6"/>
<dbReference type="Pfam" id="PF21045">
    <property type="entry name" value="INT10"/>
    <property type="match status" value="2"/>
</dbReference>
<evidence type="ECO:0000313" key="6">
    <source>
        <dbReference type="Proteomes" id="UP000030665"/>
    </source>
</evidence>